<accession>A6WE95</accession>
<dbReference type="HOGENOM" id="CLU_025996_19_6_11"/>
<dbReference type="eggNOG" id="COG1215">
    <property type="taxonomic scope" value="Bacteria"/>
</dbReference>
<dbReference type="SUPFAM" id="SSF53448">
    <property type="entry name" value="Nucleotide-diphospho-sugar transferases"/>
    <property type="match status" value="1"/>
</dbReference>
<dbReference type="RefSeq" id="WP_012086600.1">
    <property type="nucleotide sequence ID" value="NC_009664.2"/>
</dbReference>
<dbReference type="CAZy" id="GT2">
    <property type="family name" value="Glycosyltransferase Family 2"/>
</dbReference>
<evidence type="ECO:0000313" key="3">
    <source>
        <dbReference type="Proteomes" id="UP000001116"/>
    </source>
</evidence>
<dbReference type="Proteomes" id="UP000001116">
    <property type="component" value="Chromosome"/>
</dbReference>
<dbReference type="OrthoDB" id="3171021at2"/>
<proteinExistence type="predicted"/>
<evidence type="ECO:0000259" key="1">
    <source>
        <dbReference type="Pfam" id="PF00535"/>
    </source>
</evidence>
<dbReference type="CDD" id="cd00761">
    <property type="entry name" value="Glyco_tranf_GTA_type"/>
    <property type="match status" value="1"/>
</dbReference>
<name>A6WE95_KINRD</name>
<reference evidence="3" key="1">
    <citation type="journal article" date="2008" name="PLoS ONE">
        <title>Survival in nuclear waste, extreme resistance, and potential applications gleaned from the genome sequence of Kineococcus radiotolerans SRS30216.</title>
        <authorList>
            <person name="Bagwell C.E."/>
            <person name="Bhat S."/>
            <person name="Hawkins G.M."/>
            <person name="Smith B.W."/>
            <person name="Biswas T."/>
            <person name="Hoover T.R."/>
            <person name="Saunders E."/>
            <person name="Han C.S."/>
            <person name="Tsodikov O.V."/>
            <person name="Shimkets L.J."/>
        </authorList>
    </citation>
    <scope>NUCLEOTIDE SEQUENCE [LARGE SCALE GENOMIC DNA]</scope>
    <source>
        <strain evidence="3">ATCC BAA-149 / DSM 14245 / SRS30216</strain>
    </source>
</reference>
<dbReference type="AlphaFoldDB" id="A6WE95"/>
<dbReference type="Pfam" id="PF00535">
    <property type="entry name" value="Glycos_transf_2"/>
    <property type="match status" value="1"/>
</dbReference>
<protein>
    <submittedName>
        <fullName evidence="2">Glycosyl transferase family 2</fullName>
    </submittedName>
</protein>
<dbReference type="KEGG" id="kra:Krad_3671"/>
<keyword evidence="2" id="KW-0808">Transferase</keyword>
<dbReference type="InterPro" id="IPR029044">
    <property type="entry name" value="Nucleotide-diphossugar_trans"/>
</dbReference>
<dbReference type="GO" id="GO:0016740">
    <property type="term" value="F:transferase activity"/>
    <property type="evidence" value="ECO:0007669"/>
    <property type="project" value="UniProtKB-KW"/>
</dbReference>
<keyword evidence="3" id="KW-1185">Reference proteome</keyword>
<gene>
    <name evidence="2" type="ordered locus">Krad_3671</name>
</gene>
<dbReference type="EMBL" id="CP000750">
    <property type="protein sequence ID" value="ABS05134.1"/>
    <property type="molecule type" value="Genomic_DNA"/>
</dbReference>
<dbReference type="Gene3D" id="3.90.550.10">
    <property type="entry name" value="Spore Coat Polysaccharide Biosynthesis Protein SpsA, Chain A"/>
    <property type="match status" value="1"/>
</dbReference>
<dbReference type="PANTHER" id="PTHR43685">
    <property type="entry name" value="GLYCOSYLTRANSFERASE"/>
    <property type="match status" value="1"/>
</dbReference>
<sequence>MSTSPGIEPPFVSVVIPVFDDPERLTLCLQALQVQTYPEDRFEVVVVDNASSAGRLPCVPDDPRFQLLHEPRRGSYAARNRALELARGEILVFTDSDCLPASDWVEQLVAGLTAEPRADLVGGRVEVAFESGSPQTAAEWYEHLHAFPQEYYLRTANFAVTANMATWRSCVSAVGPFNAGLQSRGDAEFGQRVAARGGVLRYVPDAVVGHPARATRTELLTKLRRTSAGTRDNDLAAGAGRAHFVGLAARQWYLFARSVGASVIPGRGPDGWWATARYLGLYAEMRMIQTGVYLRAAARR</sequence>
<dbReference type="InterPro" id="IPR001173">
    <property type="entry name" value="Glyco_trans_2-like"/>
</dbReference>
<dbReference type="PANTHER" id="PTHR43685:SF2">
    <property type="entry name" value="GLYCOSYLTRANSFERASE 2-LIKE DOMAIN-CONTAINING PROTEIN"/>
    <property type="match status" value="1"/>
</dbReference>
<feature type="domain" description="Glycosyltransferase 2-like" evidence="1">
    <location>
        <begin position="13"/>
        <end position="165"/>
    </location>
</feature>
<dbReference type="InterPro" id="IPR050834">
    <property type="entry name" value="Glycosyltransf_2"/>
</dbReference>
<organism evidence="2 3">
    <name type="scientific">Kineococcus radiotolerans (strain ATCC BAA-149 / DSM 14245 / SRS30216)</name>
    <dbReference type="NCBI Taxonomy" id="266940"/>
    <lineage>
        <taxon>Bacteria</taxon>
        <taxon>Bacillati</taxon>
        <taxon>Actinomycetota</taxon>
        <taxon>Actinomycetes</taxon>
        <taxon>Kineosporiales</taxon>
        <taxon>Kineosporiaceae</taxon>
        <taxon>Kineococcus</taxon>
    </lineage>
</organism>
<evidence type="ECO:0000313" key="2">
    <source>
        <dbReference type="EMBL" id="ABS05134.1"/>
    </source>
</evidence>
<dbReference type="STRING" id="266940.Krad_3671"/>